<protein>
    <submittedName>
        <fullName evidence="2">DUF2130 domain-containing protein</fullName>
    </submittedName>
</protein>
<dbReference type="EMBL" id="JADING010000090">
    <property type="protein sequence ID" value="MBO8414454.1"/>
    <property type="molecule type" value="Genomic_DNA"/>
</dbReference>
<dbReference type="AlphaFoldDB" id="A0A9D9D6N7"/>
<accession>A0A9D9D6N7</accession>
<gene>
    <name evidence="2" type="ORF">IAC78_03160</name>
</gene>
<comment type="caution">
    <text evidence="2">The sequence shown here is derived from an EMBL/GenBank/DDBJ whole genome shotgun (WGS) entry which is preliminary data.</text>
</comment>
<dbReference type="Proteomes" id="UP000823629">
    <property type="component" value="Unassembled WGS sequence"/>
</dbReference>
<name>A0A9D9D6N7_9BACL</name>
<reference evidence="2" key="1">
    <citation type="submission" date="2020-10" db="EMBL/GenBank/DDBJ databases">
        <authorList>
            <person name="Gilroy R."/>
        </authorList>
    </citation>
    <scope>NUCLEOTIDE SEQUENCE</scope>
    <source>
        <strain evidence="2">1748</strain>
    </source>
</reference>
<proteinExistence type="predicted"/>
<dbReference type="InterPro" id="IPR019219">
    <property type="entry name" value="DUF2130"/>
</dbReference>
<organism evidence="2 3">
    <name type="scientific">Candidatus Scatoplasma merdavium</name>
    <dbReference type="NCBI Taxonomy" id="2840932"/>
    <lineage>
        <taxon>Bacteria</taxon>
        <taxon>Bacillati</taxon>
        <taxon>Bacillota</taxon>
        <taxon>Bacilli</taxon>
        <taxon>Bacillales</taxon>
        <taxon>Candidatus Scatoplasma</taxon>
    </lineage>
</organism>
<sequence>YKIAGFEKAEFVKDNQSVKLEGESKGSKGDFIFTIYDDQGKVLTKAMLDMKSEDPNSVNKKTNEFYLKQLDNNRKKKECQYAILVSELEEKASNDVPIRKVGDYKDMYIVRPAYMISFLSMIYSLSRKFSYLLNKDYSYETEMKESKEIISEFESFKKTYLDDPLKRIKNEVDNILKQNSDIKSACDSIVKANQKIDDSINNLINKLIEQAKEKIERFDIKKIGRKLEKLNG</sequence>
<dbReference type="Pfam" id="PF09903">
    <property type="entry name" value="DUF2130"/>
    <property type="match status" value="1"/>
</dbReference>
<reference evidence="2" key="2">
    <citation type="journal article" date="2021" name="PeerJ">
        <title>Extensive microbial diversity within the chicken gut microbiome revealed by metagenomics and culture.</title>
        <authorList>
            <person name="Gilroy R."/>
            <person name="Ravi A."/>
            <person name="Getino M."/>
            <person name="Pursley I."/>
            <person name="Horton D.L."/>
            <person name="Alikhan N.F."/>
            <person name="Baker D."/>
            <person name="Gharbi K."/>
            <person name="Hall N."/>
            <person name="Watson M."/>
            <person name="Adriaenssens E.M."/>
            <person name="Foster-Nyarko E."/>
            <person name="Jarju S."/>
            <person name="Secka A."/>
            <person name="Antonio M."/>
            <person name="Oren A."/>
            <person name="Chaudhuri R.R."/>
            <person name="La Ragione R."/>
            <person name="Hildebrand F."/>
            <person name="Pallen M.J."/>
        </authorList>
    </citation>
    <scope>NUCLEOTIDE SEQUENCE</scope>
    <source>
        <strain evidence="2">1748</strain>
    </source>
</reference>
<evidence type="ECO:0000313" key="2">
    <source>
        <dbReference type="EMBL" id="MBO8414454.1"/>
    </source>
</evidence>
<feature type="coiled-coil region" evidence="1">
    <location>
        <begin position="165"/>
        <end position="221"/>
    </location>
</feature>
<evidence type="ECO:0000256" key="1">
    <source>
        <dbReference type="SAM" id="Coils"/>
    </source>
</evidence>
<feature type="non-terminal residue" evidence="2">
    <location>
        <position position="1"/>
    </location>
</feature>
<evidence type="ECO:0000313" key="3">
    <source>
        <dbReference type="Proteomes" id="UP000823629"/>
    </source>
</evidence>
<keyword evidence="1" id="KW-0175">Coiled coil</keyword>